<keyword evidence="3" id="KW-0472">Membrane</keyword>
<feature type="domain" description="Multidrug resistance protein MdtA-like barrel-sandwich hybrid" evidence="4">
    <location>
        <begin position="77"/>
        <end position="266"/>
    </location>
</feature>
<name>A0A437J6W1_9SPHN</name>
<dbReference type="Gene3D" id="2.40.30.170">
    <property type="match status" value="1"/>
</dbReference>
<dbReference type="SUPFAM" id="SSF111369">
    <property type="entry name" value="HlyD-like secretion proteins"/>
    <property type="match status" value="1"/>
</dbReference>
<feature type="transmembrane region" description="Helical" evidence="3">
    <location>
        <begin position="41"/>
        <end position="60"/>
    </location>
</feature>
<feature type="domain" description="p-hydroxybenzoic acid efflux pump subunit AaeA-like beta-barrel" evidence="5">
    <location>
        <begin position="273"/>
        <end position="361"/>
    </location>
</feature>
<evidence type="ECO:0000313" key="6">
    <source>
        <dbReference type="EMBL" id="RVT40889.1"/>
    </source>
</evidence>
<reference evidence="6 7" key="1">
    <citation type="submission" date="2019-01" db="EMBL/GenBank/DDBJ databases">
        <authorList>
            <person name="Chen W.-M."/>
        </authorList>
    </citation>
    <scope>NUCLEOTIDE SEQUENCE [LARGE SCALE GENOMIC DNA]</scope>
    <source>
        <strain evidence="6 7">TLA-22</strain>
    </source>
</reference>
<gene>
    <name evidence="6" type="ORF">ENE74_10520</name>
</gene>
<evidence type="ECO:0000259" key="4">
    <source>
        <dbReference type="Pfam" id="PF25917"/>
    </source>
</evidence>
<feature type="region of interest" description="Disordered" evidence="2">
    <location>
        <begin position="1"/>
        <end position="35"/>
    </location>
</feature>
<dbReference type="Gene3D" id="2.40.50.100">
    <property type="match status" value="1"/>
</dbReference>
<dbReference type="AlphaFoldDB" id="A0A437J6W1"/>
<sequence>MAEADRPIRAQTAGTAPSATVARDDGPPNGTIKTPPRGRRLALLLSVPLAILAVGGYFYAVSGQSVSTDNAYVKQDVVSVSSDVGGRIVAVHVRENQQVQAGDILFQVDPEPYKVALAQADAAIAAAQVKVTELRTDYSTSGVSVTGAQSDVTFTQAELQRQQELMARGFTTKARLQAAQNAYQNAVLRVQLAQVDAQKAKAALSTGAQVPGENPDIAAARAQRAKALLDLQRTTVRAPVSGRISQSERLQVGQMMMTGLPAVSIVASNRSWIEANFKETDLDHMYPGQAATVRLDAYPDLELRGHVDSIGAGTGSEFAVLPAQNANGNWVKVTQRVPVRIAIDGTAQRPLIAGQSARIVVDIRKASQ</sequence>
<evidence type="ECO:0000256" key="3">
    <source>
        <dbReference type="SAM" id="Phobius"/>
    </source>
</evidence>
<dbReference type="PANTHER" id="PTHR30386:SF19">
    <property type="entry name" value="MULTIDRUG EXPORT PROTEIN EMRA-RELATED"/>
    <property type="match status" value="1"/>
</dbReference>
<dbReference type="InterPro" id="IPR058634">
    <property type="entry name" value="AaeA-lik-b-barrel"/>
</dbReference>
<dbReference type="OrthoDB" id="9811754at2"/>
<dbReference type="PANTHER" id="PTHR30386">
    <property type="entry name" value="MEMBRANE FUSION SUBUNIT OF EMRAB-TOLC MULTIDRUG EFFLUX PUMP"/>
    <property type="match status" value="1"/>
</dbReference>
<dbReference type="Pfam" id="PF25963">
    <property type="entry name" value="Beta-barrel_AAEA"/>
    <property type="match status" value="1"/>
</dbReference>
<organism evidence="6 7">
    <name type="scientific">Sphingobium algorifonticola</name>
    <dbReference type="NCBI Taxonomy" id="2008318"/>
    <lineage>
        <taxon>Bacteria</taxon>
        <taxon>Pseudomonadati</taxon>
        <taxon>Pseudomonadota</taxon>
        <taxon>Alphaproteobacteria</taxon>
        <taxon>Sphingomonadales</taxon>
        <taxon>Sphingomonadaceae</taxon>
        <taxon>Sphingobium</taxon>
    </lineage>
</organism>
<keyword evidence="3" id="KW-1133">Transmembrane helix</keyword>
<keyword evidence="7" id="KW-1185">Reference proteome</keyword>
<dbReference type="RefSeq" id="WP_127690887.1">
    <property type="nucleotide sequence ID" value="NZ_RZUL01000003.1"/>
</dbReference>
<dbReference type="GO" id="GO:0030313">
    <property type="term" value="C:cell envelope"/>
    <property type="evidence" value="ECO:0007669"/>
    <property type="project" value="UniProtKB-SubCell"/>
</dbReference>
<comment type="subcellular location">
    <subcellularLocation>
        <location evidence="1">Cell envelope</location>
    </subcellularLocation>
</comment>
<evidence type="ECO:0000256" key="1">
    <source>
        <dbReference type="ARBA" id="ARBA00004196"/>
    </source>
</evidence>
<dbReference type="GO" id="GO:0055085">
    <property type="term" value="P:transmembrane transport"/>
    <property type="evidence" value="ECO:0007669"/>
    <property type="project" value="InterPro"/>
</dbReference>
<dbReference type="Pfam" id="PF25917">
    <property type="entry name" value="BSH_RND"/>
    <property type="match status" value="1"/>
</dbReference>
<proteinExistence type="predicted"/>
<dbReference type="Proteomes" id="UP000282977">
    <property type="component" value="Unassembled WGS sequence"/>
</dbReference>
<accession>A0A437J6W1</accession>
<protein>
    <submittedName>
        <fullName evidence="6">HlyD family secretion protein</fullName>
    </submittedName>
</protein>
<evidence type="ECO:0000313" key="7">
    <source>
        <dbReference type="Proteomes" id="UP000282977"/>
    </source>
</evidence>
<dbReference type="EMBL" id="RZUL01000003">
    <property type="protein sequence ID" value="RVT40889.1"/>
    <property type="molecule type" value="Genomic_DNA"/>
</dbReference>
<evidence type="ECO:0000259" key="5">
    <source>
        <dbReference type="Pfam" id="PF25963"/>
    </source>
</evidence>
<comment type="caution">
    <text evidence="6">The sequence shown here is derived from an EMBL/GenBank/DDBJ whole genome shotgun (WGS) entry which is preliminary data.</text>
</comment>
<keyword evidence="3" id="KW-0812">Transmembrane</keyword>
<dbReference type="InterPro" id="IPR050739">
    <property type="entry name" value="MFP"/>
</dbReference>
<evidence type="ECO:0000256" key="2">
    <source>
        <dbReference type="SAM" id="MobiDB-lite"/>
    </source>
</evidence>
<dbReference type="InterPro" id="IPR058625">
    <property type="entry name" value="MdtA-like_BSH"/>
</dbReference>